<gene>
    <name evidence="3" type="ORF">A2U01_0004305</name>
</gene>
<feature type="region of interest" description="Disordered" evidence="1">
    <location>
        <begin position="52"/>
        <end position="78"/>
    </location>
</feature>
<dbReference type="PROSITE" id="PS00141">
    <property type="entry name" value="ASP_PROTEASE"/>
    <property type="match status" value="1"/>
</dbReference>
<feature type="non-terminal residue" evidence="3">
    <location>
        <position position="667"/>
    </location>
</feature>
<dbReference type="InterPro" id="IPR043502">
    <property type="entry name" value="DNA/RNA_pol_sf"/>
</dbReference>
<feature type="compositionally biased region" description="Basic and acidic residues" evidence="1">
    <location>
        <begin position="301"/>
        <end position="316"/>
    </location>
</feature>
<dbReference type="AlphaFoldDB" id="A0A392M7N1"/>
<dbReference type="GO" id="GO:0003964">
    <property type="term" value="F:RNA-directed DNA polymerase activity"/>
    <property type="evidence" value="ECO:0007669"/>
    <property type="project" value="UniProtKB-KW"/>
</dbReference>
<keyword evidence="3" id="KW-0695">RNA-directed DNA polymerase</keyword>
<dbReference type="SUPFAM" id="SSF56672">
    <property type="entry name" value="DNA/RNA polymerases"/>
    <property type="match status" value="1"/>
</dbReference>
<dbReference type="Gene3D" id="3.10.10.10">
    <property type="entry name" value="HIV Type 1 Reverse Transcriptase, subunit A, domain 1"/>
    <property type="match status" value="1"/>
</dbReference>
<dbReference type="InterPro" id="IPR005162">
    <property type="entry name" value="Retrotrans_gag_dom"/>
</dbReference>
<feature type="domain" description="Retrotransposon gag" evidence="2">
    <location>
        <begin position="126"/>
        <end position="215"/>
    </location>
</feature>
<dbReference type="CDD" id="cd00303">
    <property type="entry name" value="retropepsin_like"/>
    <property type="match status" value="1"/>
</dbReference>
<dbReference type="SUPFAM" id="SSF50630">
    <property type="entry name" value="Acid proteases"/>
    <property type="match status" value="1"/>
</dbReference>
<evidence type="ECO:0000313" key="4">
    <source>
        <dbReference type="Proteomes" id="UP000265520"/>
    </source>
</evidence>
<protein>
    <submittedName>
        <fullName evidence="3">RNA-directed DNA polymerase (Reverse transcriptase)</fullName>
    </submittedName>
</protein>
<sequence>MEAKVEALESEISEVRTTLASVQNAVKENHANLIAMLEKCFGKSVQIDEDASLSVKGSPEKQISPEKMVSKGNSSNTVRSDTMTEFRHAVRKVELPTFNGEDPAGWISRAEIYFRVQDTTPEVKVKLAQICMEGATIHFFNSLIGEDEDLTWEQLKEALLGRYGGHGEGDVYEQLTELKQSGSVDDYITEFEYLTAQIPKLPEKQFLGYFLHGLKVEIRGKVRSLAAMGEMNRTKLLQVTRAVEKEIKGSGSNFYRGSKQGNGSFRPNSYGSGKNGTDWVMVKGRETDSGGGAKNNGNGLKGEKSAQSERRRNGVRDRGFTHLSYQELMDRKQKGLCFKCGGPFHPMHQCPDKQLRVLVLDEDEGGETEENVIAVEVDGSDEEKQGEMCILNLNHISHGNNKTVKFQGEMCGVPVLVLVDSGATHNFISQKLVHKLELPVEETPVMSIKLGDGFKTSTQGVCKSVELCIGDFKLTPSMHLFELGGIDVVLGIEWLKTLGDMIVNWHQQTMSFWSEKKWVTLQGIDGGGQGVVALQSILSKPKLNNQEGLWGMKGGGMVQMQELTSGQQKELQSLLHKYEGVFQEPSGLPPKRNKQHAINLINNHGSVNVRPYRYPHHHKNEIEKQVQEMLAAGIIRHSTSSFSSPVILVKKKDNTWRMCIDYRALNK</sequence>
<name>A0A392M7N1_9FABA</name>
<dbReference type="Proteomes" id="UP000265520">
    <property type="component" value="Unassembled WGS sequence"/>
</dbReference>
<reference evidence="3 4" key="1">
    <citation type="journal article" date="2018" name="Front. Plant Sci.">
        <title>Red Clover (Trifolium pratense) and Zigzag Clover (T. medium) - A Picture of Genomic Similarities and Differences.</title>
        <authorList>
            <person name="Dluhosova J."/>
            <person name="Istvanek J."/>
            <person name="Nedelnik J."/>
            <person name="Repkova J."/>
        </authorList>
    </citation>
    <scope>NUCLEOTIDE SEQUENCE [LARGE SCALE GENOMIC DNA]</scope>
    <source>
        <strain evidence="4">cv. 10/8</strain>
        <tissue evidence="3">Leaf</tissue>
    </source>
</reference>
<dbReference type="Gene3D" id="2.40.70.10">
    <property type="entry name" value="Acid Proteases"/>
    <property type="match status" value="1"/>
</dbReference>
<dbReference type="GO" id="GO:0006508">
    <property type="term" value="P:proteolysis"/>
    <property type="evidence" value="ECO:0007669"/>
    <property type="project" value="InterPro"/>
</dbReference>
<dbReference type="PANTHER" id="PTHR15503">
    <property type="entry name" value="LDOC1 RELATED"/>
    <property type="match status" value="1"/>
</dbReference>
<organism evidence="3 4">
    <name type="scientific">Trifolium medium</name>
    <dbReference type="NCBI Taxonomy" id="97028"/>
    <lineage>
        <taxon>Eukaryota</taxon>
        <taxon>Viridiplantae</taxon>
        <taxon>Streptophyta</taxon>
        <taxon>Embryophyta</taxon>
        <taxon>Tracheophyta</taxon>
        <taxon>Spermatophyta</taxon>
        <taxon>Magnoliopsida</taxon>
        <taxon>eudicotyledons</taxon>
        <taxon>Gunneridae</taxon>
        <taxon>Pentapetalae</taxon>
        <taxon>rosids</taxon>
        <taxon>fabids</taxon>
        <taxon>Fabales</taxon>
        <taxon>Fabaceae</taxon>
        <taxon>Papilionoideae</taxon>
        <taxon>50 kb inversion clade</taxon>
        <taxon>NPAAA clade</taxon>
        <taxon>Hologalegina</taxon>
        <taxon>IRL clade</taxon>
        <taxon>Trifolieae</taxon>
        <taxon>Trifolium</taxon>
    </lineage>
</organism>
<dbReference type="EMBL" id="LXQA010005265">
    <property type="protein sequence ID" value="MCH83482.1"/>
    <property type="molecule type" value="Genomic_DNA"/>
</dbReference>
<evidence type="ECO:0000313" key="3">
    <source>
        <dbReference type="EMBL" id="MCH83482.1"/>
    </source>
</evidence>
<evidence type="ECO:0000256" key="1">
    <source>
        <dbReference type="SAM" id="MobiDB-lite"/>
    </source>
</evidence>
<feature type="region of interest" description="Disordered" evidence="1">
    <location>
        <begin position="253"/>
        <end position="316"/>
    </location>
</feature>
<feature type="compositionally biased region" description="Polar residues" evidence="1">
    <location>
        <begin position="253"/>
        <end position="272"/>
    </location>
</feature>
<accession>A0A392M7N1</accession>
<keyword evidence="4" id="KW-1185">Reference proteome</keyword>
<dbReference type="Pfam" id="PF08284">
    <property type="entry name" value="RVP_2"/>
    <property type="match status" value="1"/>
</dbReference>
<comment type="caution">
    <text evidence="3">The sequence shown here is derived from an EMBL/GenBank/DDBJ whole genome shotgun (WGS) entry which is preliminary data.</text>
</comment>
<dbReference type="Pfam" id="PF03732">
    <property type="entry name" value="Retrotrans_gag"/>
    <property type="match status" value="1"/>
</dbReference>
<keyword evidence="3" id="KW-0808">Transferase</keyword>
<dbReference type="InterPro" id="IPR001969">
    <property type="entry name" value="Aspartic_peptidase_AS"/>
</dbReference>
<dbReference type="InterPro" id="IPR032567">
    <property type="entry name" value="RTL1-rel"/>
</dbReference>
<proteinExistence type="predicted"/>
<dbReference type="PANTHER" id="PTHR15503:SF22">
    <property type="entry name" value="TRANSPOSON TY3-I GAG POLYPROTEIN"/>
    <property type="match status" value="1"/>
</dbReference>
<dbReference type="GO" id="GO:0004190">
    <property type="term" value="F:aspartic-type endopeptidase activity"/>
    <property type="evidence" value="ECO:0007669"/>
    <property type="project" value="InterPro"/>
</dbReference>
<dbReference type="InterPro" id="IPR021109">
    <property type="entry name" value="Peptidase_aspartic_dom_sf"/>
</dbReference>
<evidence type="ECO:0000259" key="2">
    <source>
        <dbReference type="Pfam" id="PF03732"/>
    </source>
</evidence>
<keyword evidence="3" id="KW-0548">Nucleotidyltransferase</keyword>